<dbReference type="InterPro" id="IPR023346">
    <property type="entry name" value="Lysozyme-like_dom_sf"/>
</dbReference>
<feature type="domain" description="Transglycosylase SLT" evidence="2">
    <location>
        <begin position="31"/>
        <end position="324"/>
    </location>
</feature>
<evidence type="ECO:0000256" key="1">
    <source>
        <dbReference type="SAM" id="SignalP"/>
    </source>
</evidence>
<dbReference type="InterPro" id="IPR031304">
    <property type="entry name" value="SLT_2"/>
</dbReference>
<dbReference type="PANTHER" id="PTHR30163">
    <property type="entry name" value="MEMBRANE-BOUND LYTIC MUREIN TRANSGLYCOSYLASE B"/>
    <property type="match status" value="1"/>
</dbReference>
<feature type="signal peptide" evidence="1">
    <location>
        <begin position="1"/>
        <end position="23"/>
    </location>
</feature>
<evidence type="ECO:0000313" key="4">
    <source>
        <dbReference type="Proteomes" id="UP001142810"/>
    </source>
</evidence>
<sequence>MKKLMFKYCYVLFSCFFAFSSVANTKSEEGFKDYLQQLAAEAIADGFDTQLIENAMQNIQYRPTVIKADKNQPERTLTLDSYLASRVPDWKVKQAVSLLDTHRSLLHEIGTRYGVQPRFIVALWGNESNFGKIQGNHDVLSALASLAYEGRREALFKKQFFAALTILHEGHTSLDAFKGSWAGAMGQSQFMPTSFLTYAVDYDGDGRKDIWNNYADVFASIANYLASEGWVETYTWGRQVKLTDHSASQFAGLDKDNFVELTTWQSRGVRRFDGQSLPHVPIKASLIMPDGENGRIYLVYNNFHTLMRWNRSTYFGVSVGYLSDRIKRGY</sequence>
<dbReference type="Pfam" id="PF13406">
    <property type="entry name" value="SLT_2"/>
    <property type="match status" value="1"/>
</dbReference>
<dbReference type="EMBL" id="JAPFRD010000002">
    <property type="protein sequence ID" value="MCW8107197.1"/>
    <property type="molecule type" value="Genomic_DNA"/>
</dbReference>
<organism evidence="3 4">
    <name type="scientific">Alteromonas aquimaris</name>
    <dbReference type="NCBI Taxonomy" id="2998417"/>
    <lineage>
        <taxon>Bacteria</taxon>
        <taxon>Pseudomonadati</taxon>
        <taxon>Pseudomonadota</taxon>
        <taxon>Gammaproteobacteria</taxon>
        <taxon>Alteromonadales</taxon>
        <taxon>Alteromonadaceae</taxon>
        <taxon>Alteromonas/Salinimonas group</taxon>
        <taxon>Alteromonas</taxon>
    </lineage>
</organism>
<dbReference type="NCBIfam" id="TIGR02283">
    <property type="entry name" value="MltB_2"/>
    <property type="match status" value="1"/>
</dbReference>
<keyword evidence="1" id="KW-0732">Signal</keyword>
<dbReference type="Proteomes" id="UP001142810">
    <property type="component" value="Unassembled WGS sequence"/>
</dbReference>
<dbReference type="Gene3D" id="1.10.8.350">
    <property type="entry name" value="Bacterial muramidase"/>
    <property type="match status" value="1"/>
</dbReference>
<evidence type="ECO:0000313" key="3">
    <source>
        <dbReference type="EMBL" id="MCW8107197.1"/>
    </source>
</evidence>
<dbReference type="InterPro" id="IPR043426">
    <property type="entry name" value="MltB-like"/>
</dbReference>
<reference evidence="3" key="1">
    <citation type="submission" date="2022-11" db="EMBL/GenBank/DDBJ databases">
        <title>Alteromonas sp. nov., isolated from sea water of the Qingdao.</title>
        <authorList>
            <person name="Wang Q."/>
        </authorList>
    </citation>
    <scope>NUCLEOTIDE SEQUENCE</scope>
    <source>
        <strain evidence="3">ASW11-7</strain>
    </source>
</reference>
<comment type="caution">
    <text evidence="3">The sequence shown here is derived from an EMBL/GenBank/DDBJ whole genome shotgun (WGS) entry which is preliminary data.</text>
</comment>
<feature type="chain" id="PRO_5046901200" evidence="1">
    <location>
        <begin position="24"/>
        <end position="330"/>
    </location>
</feature>
<dbReference type="SUPFAM" id="SSF53955">
    <property type="entry name" value="Lysozyme-like"/>
    <property type="match status" value="1"/>
</dbReference>
<accession>A0ABT3P359</accession>
<gene>
    <name evidence="3" type="ORF">OPS25_01595</name>
</gene>
<name>A0ABT3P359_9ALTE</name>
<dbReference type="InterPro" id="IPR011970">
    <property type="entry name" value="MltB_2"/>
</dbReference>
<keyword evidence="4" id="KW-1185">Reference proteome</keyword>
<protein>
    <submittedName>
        <fullName evidence="3">Lytic murein transglycosylase</fullName>
    </submittedName>
</protein>
<dbReference type="PANTHER" id="PTHR30163:SF8">
    <property type="entry name" value="LYTIC MUREIN TRANSGLYCOSYLASE"/>
    <property type="match status" value="1"/>
</dbReference>
<evidence type="ECO:0000259" key="2">
    <source>
        <dbReference type="Pfam" id="PF13406"/>
    </source>
</evidence>
<proteinExistence type="predicted"/>
<dbReference type="Gene3D" id="1.10.530.10">
    <property type="match status" value="1"/>
</dbReference>
<dbReference type="RefSeq" id="WP_265615898.1">
    <property type="nucleotide sequence ID" value="NZ_JAPFRD010000002.1"/>
</dbReference>
<dbReference type="CDD" id="cd13399">
    <property type="entry name" value="Slt35-like"/>
    <property type="match status" value="1"/>
</dbReference>